<dbReference type="PANTHER" id="PTHR30121:SF6">
    <property type="entry name" value="SLR6007 PROTEIN"/>
    <property type="match status" value="1"/>
</dbReference>
<reference evidence="2 3" key="1">
    <citation type="submission" date="2016-01" db="EMBL/GenBank/DDBJ databases">
        <title>The new phylogeny of the genus Mycobacterium.</title>
        <authorList>
            <person name="Tarcisio F."/>
            <person name="Conor M."/>
            <person name="Antonella G."/>
            <person name="Elisabetta G."/>
            <person name="Giulia F.S."/>
            <person name="Sara T."/>
            <person name="Anna F."/>
            <person name="Clotilde B."/>
            <person name="Roberto B."/>
            <person name="Veronica D.S."/>
            <person name="Fabio R."/>
            <person name="Monica P."/>
            <person name="Olivier J."/>
            <person name="Enrico T."/>
            <person name="Nicola S."/>
        </authorList>
    </citation>
    <scope>NUCLEOTIDE SEQUENCE [LARGE SCALE GENOMIC DNA]</scope>
    <source>
        <strain evidence="2 3">ATCC 700010</strain>
    </source>
</reference>
<feature type="region of interest" description="Disordered" evidence="1">
    <location>
        <begin position="670"/>
        <end position="696"/>
    </location>
</feature>
<evidence type="ECO:0000256" key="1">
    <source>
        <dbReference type="SAM" id="MobiDB-lite"/>
    </source>
</evidence>
<feature type="region of interest" description="Disordered" evidence="1">
    <location>
        <begin position="711"/>
        <end position="733"/>
    </location>
</feature>
<dbReference type="RefSeq" id="WP_085145019.1">
    <property type="nucleotide sequence ID" value="NZ_JACKUA010000026.1"/>
</dbReference>
<accession>A0A1X2F836</accession>
<comment type="caution">
    <text evidence="2">The sequence shown here is derived from an EMBL/GenBank/DDBJ whole genome shotgun (WGS) entry which is preliminary data.</text>
</comment>
<evidence type="ECO:0008006" key="4">
    <source>
        <dbReference type="Google" id="ProtNLM"/>
    </source>
</evidence>
<dbReference type="PANTHER" id="PTHR30121">
    <property type="entry name" value="UNCHARACTERIZED PROTEIN YJGR-RELATED"/>
    <property type="match status" value="1"/>
</dbReference>
<name>A0A1X2F836_9MYCO</name>
<dbReference type="SUPFAM" id="SSF52540">
    <property type="entry name" value="P-loop containing nucleoside triphosphate hydrolases"/>
    <property type="match status" value="1"/>
</dbReference>
<dbReference type="InterPro" id="IPR027417">
    <property type="entry name" value="P-loop_NTPase"/>
</dbReference>
<evidence type="ECO:0000313" key="2">
    <source>
        <dbReference type="EMBL" id="ORX14576.1"/>
    </source>
</evidence>
<dbReference type="Gene3D" id="3.40.50.300">
    <property type="entry name" value="P-loop containing nucleotide triphosphate hydrolases"/>
    <property type="match status" value="2"/>
</dbReference>
<sequence>MTEPPEIPLHAGSLVWQQLFFLQQLPELSAFGLLRHWAAERHAPQLILEARADDSGVEYLVGSQLRHAQAVRRSVEQLVAGAVVTSADPGDRQRVSTARRLRLSTTARPLEPSDALASGRSILHALTSVGRGERLAIQIVLGPRRQPRLAPARPQRADQPVVSKLLHGIRVERDGEARQALVRKLGQHAFAATLRIGVHAVTAERRRVLLLGLAAAIGTVEAPGVHLRLRPEKPDRLNRPRASWSGFTPSQPLTVTEVARLSGWPINDRDEPLPGQPPRHPRPVLPTPAVAAGVRVIADADAPGTTSAIGYNVTDALRHTWVIGPNGTGKSTLLLNMIVQDLTAGRPVVVIEPKDLVADVLARIPAERRDDVVLLDPLSQAPVGINPLDGRNRYGRTSDVVADSLFGTFKALYGDSLGPRSSDILRNCLEVLARRRDASLVMLPLLLTNPGFRRSLTQQAIRDDPFAAGPFWQWFDSLSPDALASTVAPLSNKLRPLLSKQLRAVLAQRNPKFNVRQVLREKKVLLVPLQKGVLGPENAQLLGALVLAELWQAIRERAGTPEASRDPVMIYIDEVQDYLKLPTDLGDALATARSLGAGFHLAHQYQKQLPPAMLDAFKNNARSRICFQLHAGDAKDMAAGQSVLTPEDFSSLPAHHVYASLVRNNTVQPWASGITRRPPEPTSDPDDIRRRSLQRYGQPLDEIEAGFAALLDTATTGDPDSEIGQPRRRRAAQ</sequence>
<dbReference type="OrthoDB" id="3258326at2"/>
<dbReference type="Proteomes" id="UP000193964">
    <property type="component" value="Unassembled WGS sequence"/>
</dbReference>
<dbReference type="InterPro" id="IPR051162">
    <property type="entry name" value="T4SS_component"/>
</dbReference>
<dbReference type="CDD" id="cd01127">
    <property type="entry name" value="TrwB_TraG_TraD_VirD4"/>
    <property type="match status" value="1"/>
</dbReference>
<organism evidence="2 3">
    <name type="scientific">Mycolicibacterium wolinskyi</name>
    <dbReference type="NCBI Taxonomy" id="59750"/>
    <lineage>
        <taxon>Bacteria</taxon>
        <taxon>Bacillati</taxon>
        <taxon>Actinomycetota</taxon>
        <taxon>Actinomycetes</taxon>
        <taxon>Mycobacteriales</taxon>
        <taxon>Mycobacteriaceae</taxon>
        <taxon>Mycolicibacterium</taxon>
    </lineage>
</organism>
<protein>
    <recommendedName>
        <fullName evidence="4">AAA+ ATPase domain-containing protein</fullName>
    </recommendedName>
</protein>
<evidence type="ECO:0000313" key="3">
    <source>
        <dbReference type="Proteomes" id="UP000193964"/>
    </source>
</evidence>
<gene>
    <name evidence="2" type="ORF">AWC31_25675</name>
</gene>
<dbReference type="EMBL" id="LQQA01000015">
    <property type="protein sequence ID" value="ORX14576.1"/>
    <property type="molecule type" value="Genomic_DNA"/>
</dbReference>
<dbReference type="AlphaFoldDB" id="A0A1X2F836"/>
<proteinExistence type="predicted"/>